<name>A0A1M5RVS1_9GAMM</name>
<evidence type="ECO:0000259" key="1">
    <source>
        <dbReference type="PROSITE" id="PS50404"/>
    </source>
</evidence>
<gene>
    <name evidence="2" type="ORF">SAMN04488068_3229</name>
</gene>
<proteinExistence type="predicted"/>
<dbReference type="SUPFAM" id="SSF52833">
    <property type="entry name" value="Thioredoxin-like"/>
    <property type="match status" value="1"/>
</dbReference>
<keyword evidence="2" id="KW-0808">Transferase</keyword>
<sequence length="203" mass="22577">MKMKLYSSPTSPYARKVRVVAAELGLTDLIDEIQVDPHGSPPELLSINPLSKIPVLVTERGEALPDSGLIVEYLLTRGRGVTALPRGSKRWAALRREKIADGIIDAAVATVMEKRRPESIVYTVFLDRQAALIERALDLLNQETADFEPEAPSIVEITIGVALGYLDLRMPYIEWRRGREPLASWYTAFAQRAAMVRSQPPVV</sequence>
<dbReference type="Gene3D" id="3.40.30.10">
    <property type="entry name" value="Glutaredoxin"/>
    <property type="match status" value="1"/>
</dbReference>
<dbReference type="OrthoDB" id="8634103at2"/>
<dbReference type="InterPro" id="IPR036282">
    <property type="entry name" value="Glutathione-S-Trfase_C_sf"/>
</dbReference>
<dbReference type="SUPFAM" id="SSF47616">
    <property type="entry name" value="GST C-terminal domain-like"/>
    <property type="match status" value="1"/>
</dbReference>
<dbReference type="CDD" id="cd03205">
    <property type="entry name" value="GST_C_6"/>
    <property type="match status" value="1"/>
</dbReference>
<evidence type="ECO:0000313" key="3">
    <source>
        <dbReference type="Proteomes" id="UP000199758"/>
    </source>
</evidence>
<dbReference type="Proteomes" id="UP000199758">
    <property type="component" value="Unassembled WGS sequence"/>
</dbReference>
<feature type="domain" description="GST N-terminal" evidence="1">
    <location>
        <begin position="1"/>
        <end position="82"/>
    </location>
</feature>
<dbReference type="STRING" id="490188.SAMN04488068_3229"/>
<protein>
    <submittedName>
        <fullName evidence="2">Glutathione S-transferase</fullName>
    </submittedName>
</protein>
<dbReference type="InterPro" id="IPR004045">
    <property type="entry name" value="Glutathione_S-Trfase_N"/>
</dbReference>
<dbReference type="Pfam" id="PF13410">
    <property type="entry name" value="GST_C_2"/>
    <property type="match status" value="1"/>
</dbReference>
<dbReference type="PANTHER" id="PTHR43968:SF6">
    <property type="entry name" value="GLUTATHIONE S-TRANSFERASE OMEGA"/>
    <property type="match status" value="1"/>
</dbReference>
<dbReference type="InterPro" id="IPR036249">
    <property type="entry name" value="Thioredoxin-like_sf"/>
</dbReference>
<dbReference type="InterPro" id="IPR050983">
    <property type="entry name" value="GST_Omega/HSP26"/>
</dbReference>
<dbReference type="EMBL" id="FQWZ01000008">
    <property type="protein sequence ID" value="SHH30290.1"/>
    <property type="molecule type" value="Genomic_DNA"/>
</dbReference>
<dbReference type="GO" id="GO:0016740">
    <property type="term" value="F:transferase activity"/>
    <property type="evidence" value="ECO:0007669"/>
    <property type="project" value="UniProtKB-KW"/>
</dbReference>
<dbReference type="PROSITE" id="PS50404">
    <property type="entry name" value="GST_NTER"/>
    <property type="match status" value="1"/>
</dbReference>
<keyword evidence="3" id="KW-1185">Reference proteome</keyword>
<accession>A0A1M5RVS1</accession>
<reference evidence="2 3" key="1">
    <citation type="submission" date="2016-11" db="EMBL/GenBank/DDBJ databases">
        <authorList>
            <person name="Jaros S."/>
            <person name="Januszkiewicz K."/>
            <person name="Wedrychowicz H."/>
        </authorList>
    </citation>
    <scope>NUCLEOTIDE SEQUENCE [LARGE SCALE GENOMIC DNA]</scope>
    <source>
        <strain evidence="2 3">CGMCC 1.7049</strain>
    </source>
</reference>
<dbReference type="AlphaFoldDB" id="A0A1M5RVS1"/>
<evidence type="ECO:0000313" key="2">
    <source>
        <dbReference type="EMBL" id="SHH30290.1"/>
    </source>
</evidence>
<dbReference type="RefSeq" id="WP_084083503.1">
    <property type="nucleotide sequence ID" value="NZ_FQWZ01000008.1"/>
</dbReference>
<dbReference type="PANTHER" id="PTHR43968">
    <property type="match status" value="1"/>
</dbReference>
<dbReference type="GO" id="GO:0005737">
    <property type="term" value="C:cytoplasm"/>
    <property type="evidence" value="ECO:0007669"/>
    <property type="project" value="TreeGrafter"/>
</dbReference>
<organism evidence="2 3">
    <name type="scientific">Hydrocarboniphaga daqingensis</name>
    <dbReference type="NCBI Taxonomy" id="490188"/>
    <lineage>
        <taxon>Bacteria</taxon>
        <taxon>Pseudomonadati</taxon>
        <taxon>Pseudomonadota</taxon>
        <taxon>Gammaproteobacteria</taxon>
        <taxon>Nevskiales</taxon>
        <taxon>Nevskiaceae</taxon>
        <taxon>Hydrocarboniphaga</taxon>
    </lineage>
</organism>
<dbReference type="Gene3D" id="1.20.1050.10">
    <property type="match status" value="1"/>
</dbReference>
<dbReference type="Pfam" id="PF13417">
    <property type="entry name" value="GST_N_3"/>
    <property type="match status" value="1"/>
</dbReference>